<dbReference type="STRING" id="1703345.A3860_12175"/>
<keyword evidence="3" id="KW-1185">Reference proteome</keyword>
<dbReference type="InterPro" id="IPR014756">
    <property type="entry name" value="Ig_E-set"/>
</dbReference>
<organism evidence="2 3">
    <name type="scientific">Niastella vici</name>
    <dbReference type="NCBI Taxonomy" id="1703345"/>
    <lineage>
        <taxon>Bacteria</taxon>
        <taxon>Pseudomonadati</taxon>
        <taxon>Bacteroidota</taxon>
        <taxon>Chitinophagia</taxon>
        <taxon>Chitinophagales</taxon>
        <taxon>Chitinophagaceae</taxon>
        <taxon>Niastella</taxon>
    </lineage>
</organism>
<dbReference type="Proteomes" id="UP000192796">
    <property type="component" value="Unassembled WGS sequence"/>
</dbReference>
<dbReference type="InterPro" id="IPR036322">
    <property type="entry name" value="WD40_repeat_dom_sf"/>
</dbReference>
<feature type="domain" description="IPT/TIG" evidence="1">
    <location>
        <begin position="22"/>
        <end position="99"/>
    </location>
</feature>
<dbReference type="Pfam" id="PF01833">
    <property type="entry name" value="TIG"/>
    <property type="match status" value="1"/>
</dbReference>
<sequence>MPALFFSGCVKDPGPAEADKVSISSIAPSSGPAGTRVVIKGAHFGVDPSDNIVKFNNDSAAVLASAVDSLIVIAPANGTSGPVTVAVAGSTATGPVFTYTTDSVDVYLSAPAMGVVYWKNGQEVFLASTQNNIGGAYGIAVSDTNVYVGGYTHFSTYPGFEAAYWKNGKKTTISSPDSAGDVKALVLSGNDLYIGGSENYRPVYWKNGVKNSLPMFGGGYARVNALAINGNDVYAAGYEAGPNNEERSVYWKNGVETLLGTQGLIDIGATSIATNGNDVYVCATDSGSAVYWKNGVRVVLEKFPGDAPVTATSIAVVNNSVYVTGSYRGDAVYWKDGARITLARRSYSAAASAIAFYKSDIYVGGGDGGATVYWKNGVETPLCCSQYGNVSSIAIVKIR</sequence>
<dbReference type="SUPFAM" id="SSF50978">
    <property type="entry name" value="WD40 repeat-like"/>
    <property type="match status" value="1"/>
</dbReference>
<evidence type="ECO:0000259" key="1">
    <source>
        <dbReference type="Pfam" id="PF01833"/>
    </source>
</evidence>
<dbReference type="AlphaFoldDB" id="A0A1V9G6T4"/>
<protein>
    <recommendedName>
        <fullName evidence="1">IPT/TIG domain-containing protein</fullName>
    </recommendedName>
</protein>
<dbReference type="SUPFAM" id="SSF81296">
    <property type="entry name" value="E set domains"/>
    <property type="match status" value="1"/>
</dbReference>
<evidence type="ECO:0000313" key="3">
    <source>
        <dbReference type="Proteomes" id="UP000192796"/>
    </source>
</evidence>
<dbReference type="InterPro" id="IPR002909">
    <property type="entry name" value="IPT_dom"/>
</dbReference>
<comment type="caution">
    <text evidence="2">The sequence shown here is derived from an EMBL/GenBank/DDBJ whole genome shotgun (WGS) entry which is preliminary data.</text>
</comment>
<gene>
    <name evidence="2" type="ORF">A3860_12175</name>
</gene>
<accession>A0A1V9G6T4</accession>
<proteinExistence type="predicted"/>
<reference evidence="2 3" key="1">
    <citation type="submission" date="2016-03" db="EMBL/GenBank/DDBJ databases">
        <title>Niastella vici sp. nov., isolated from farmland soil.</title>
        <authorList>
            <person name="Chen L."/>
            <person name="Wang D."/>
            <person name="Yang S."/>
            <person name="Wang G."/>
        </authorList>
    </citation>
    <scope>NUCLEOTIDE SEQUENCE [LARGE SCALE GENOMIC DNA]</scope>
    <source>
        <strain evidence="2 3">DJ57</strain>
    </source>
</reference>
<evidence type="ECO:0000313" key="2">
    <source>
        <dbReference type="EMBL" id="OQP66254.1"/>
    </source>
</evidence>
<dbReference type="Gene3D" id="2.60.40.10">
    <property type="entry name" value="Immunoglobulins"/>
    <property type="match status" value="1"/>
</dbReference>
<dbReference type="EMBL" id="LVYD01000002">
    <property type="protein sequence ID" value="OQP66254.1"/>
    <property type="molecule type" value="Genomic_DNA"/>
</dbReference>
<name>A0A1V9G6T4_9BACT</name>
<dbReference type="InterPro" id="IPR013783">
    <property type="entry name" value="Ig-like_fold"/>
</dbReference>
<dbReference type="CDD" id="cd00102">
    <property type="entry name" value="IPT"/>
    <property type="match status" value="1"/>
</dbReference>